<dbReference type="Proteomes" id="UP000466442">
    <property type="component" value="Unassembled WGS sequence"/>
</dbReference>
<evidence type="ECO:0000256" key="1">
    <source>
        <dbReference type="SAM" id="Coils"/>
    </source>
</evidence>
<evidence type="ECO:0000256" key="3">
    <source>
        <dbReference type="SAM" id="Phobius"/>
    </source>
</evidence>
<name>A0A8S9XFS7_APOLU</name>
<feature type="region of interest" description="Disordered" evidence="2">
    <location>
        <begin position="1"/>
        <end position="82"/>
    </location>
</feature>
<organism evidence="4 5">
    <name type="scientific">Apolygus lucorum</name>
    <name type="common">Small green plant bug</name>
    <name type="synonym">Lygocoris lucorum</name>
    <dbReference type="NCBI Taxonomy" id="248454"/>
    <lineage>
        <taxon>Eukaryota</taxon>
        <taxon>Metazoa</taxon>
        <taxon>Ecdysozoa</taxon>
        <taxon>Arthropoda</taxon>
        <taxon>Hexapoda</taxon>
        <taxon>Insecta</taxon>
        <taxon>Pterygota</taxon>
        <taxon>Neoptera</taxon>
        <taxon>Paraneoptera</taxon>
        <taxon>Hemiptera</taxon>
        <taxon>Heteroptera</taxon>
        <taxon>Panheteroptera</taxon>
        <taxon>Cimicomorpha</taxon>
        <taxon>Miridae</taxon>
        <taxon>Mirini</taxon>
        <taxon>Apolygus</taxon>
    </lineage>
</organism>
<feature type="compositionally biased region" description="Polar residues" evidence="2">
    <location>
        <begin position="1"/>
        <end position="11"/>
    </location>
</feature>
<accession>A0A8S9XFS7</accession>
<feature type="compositionally biased region" description="Low complexity" evidence="2">
    <location>
        <begin position="29"/>
        <end position="61"/>
    </location>
</feature>
<keyword evidence="3" id="KW-1133">Transmembrane helix</keyword>
<feature type="transmembrane region" description="Helical" evidence="3">
    <location>
        <begin position="99"/>
        <end position="120"/>
    </location>
</feature>
<dbReference type="AlphaFoldDB" id="A0A8S9XFS7"/>
<keyword evidence="5" id="KW-1185">Reference proteome</keyword>
<protein>
    <submittedName>
        <fullName evidence="4">Uncharacterized protein</fullName>
    </submittedName>
</protein>
<keyword evidence="1" id="KW-0175">Coiled coil</keyword>
<evidence type="ECO:0000256" key="2">
    <source>
        <dbReference type="SAM" id="MobiDB-lite"/>
    </source>
</evidence>
<dbReference type="EMBL" id="WIXP02000008">
    <property type="protein sequence ID" value="KAF6207118.1"/>
    <property type="molecule type" value="Genomic_DNA"/>
</dbReference>
<sequence>DGGPSSEQEAPTSHYGVPTSESGAKSSDSEATTSDSGGTTSESGATSSDSGATTSDPDASSPKFYAPPSARKTDSTSPTSVDSLSDTIICYTPPFWAKFFQIVILAPLFAFTAYLFYEWFIATRAYNKKSALLKRLKSRNEALLSESSRLEAYLMSAQMSPLVNGKSQAKAKEEAARICQSLNSHKLKMRQLEEERSVLMEVLFNLRRPEEDRGDRRPPLPIFTNFNRFPC</sequence>
<keyword evidence="3" id="KW-0472">Membrane</keyword>
<evidence type="ECO:0000313" key="4">
    <source>
        <dbReference type="EMBL" id="KAF6207118.1"/>
    </source>
</evidence>
<keyword evidence="3" id="KW-0812">Transmembrane</keyword>
<evidence type="ECO:0000313" key="5">
    <source>
        <dbReference type="Proteomes" id="UP000466442"/>
    </source>
</evidence>
<comment type="caution">
    <text evidence="4">The sequence shown here is derived from an EMBL/GenBank/DDBJ whole genome shotgun (WGS) entry which is preliminary data.</text>
</comment>
<feature type="coiled-coil region" evidence="1">
    <location>
        <begin position="126"/>
        <end position="202"/>
    </location>
</feature>
<gene>
    <name evidence="4" type="ORF">GE061_018357</name>
</gene>
<reference evidence="4" key="1">
    <citation type="journal article" date="2021" name="Mol. Ecol. Resour.">
        <title>Apolygus lucorum genome provides insights into omnivorousness and mesophyll feeding.</title>
        <authorList>
            <person name="Liu Y."/>
            <person name="Liu H."/>
            <person name="Wang H."/>
            <person name="Huang T."/>
            <person name="Liu B."/>
            <person name="Yang B."/>
            <person name="Yin L."/>
            <person name="Li B."/>
            <person name="Zhang Y."/>
            <person name="Zhang S."/>
            <person name="Jiang F."/>
            <person name="Zhang X."/>
            <person name="Ren Y."/>
            <person name="Wang B."/>
            <person name="Wang S."/>
            <person name="Lu Y."/>
            <person name="Wu K."/>
            <person name="Fan W."/>
            <person name="Wang G."/>
        </authorList>
    </citation>
    <scope>NUCLEOTIDE SEQUENCE</scope>
    <source>
        <strain evidence="4">12Hb</strain>
    </source>
</reference>
<feature type="non-terminal residue" evidence="4">
    <location>
        <position position="231"/>
    </location>
</feature>
<proteinExistence type="predicted"/>